<organism evidence="1 2">
    <name type="scientific">Ditylenchus dipsaci</name>
    <dbReference type="NCBI Taxonomy" id="166011"/>
    <lineage>
        <taxon>Eukaryota</taxon>
        <taxon>Metazoa</taxon>
        <taxon>Ecdysozoa</taxon>
        <taxon>Nematoda</taxon>
        <taxon>Chromadorea</taxon>
        <taxon>Rhabditida</taxon>
        <taxon>Tylenchina</taxon>
        <taxon>Tylenchomorpha</taxon>
        <taxon>Sphaerularioidea</taxon>
        <taxon>Anguinidae</taxon>
        <taxon>Anguininae</taxon>
        <taxon>Ditylenchus</taxon>
    </lineage>
</organism>
<protein>
    <submittedName>
        <fullName evidence="2">F-box domain-containing protein</fullName>
    </submittedName>
</protein>
<evidence type="ECO:0000313" key="1">
    <source>
        <dbReference type="Proteomes" id="UP000887574"/>
    </source>
</evidence>
<keyword evidence="1" id="KW-1185">Reference proteome</keyword>
<name>A0A915DSG1_9BILA</name>
<reference evidence="2" key="1">
    <citation type="submission" date="2022-11" db="UniProtKB">
        <authorList>
            <consortium name="WormBaseParasite"/>
        </authorList>
    </citation>
    <scope>IDENTIFICATION</scope>
</reference>
<accession>A0A915DSG1</accession>
<proteinExistence type="predicted"/>
<evidence type="ECO:0000313" key="2">
    <source>
        <dbReference type="WBParaSite" id="jg22395"/>
    </source>
</evidence>
<dbReference type="WBParaSite" id="jg22395">
    <property type="protein sequence ID" value="jg22395"/>
    <property type="gene ID" value="jg22395"/>
</dbReference>
<dbReference type="Proteomes" id="UP000887574">
    <property type="component" value="Unplaced"/>
</dbReference>
<dbReference type="AlphaFoldDB" id="A0A915DSG1"/>
<sequence length="113" mass="13011">MSTSANTPNILTEVFTFLTRPQLDTIIFTCRHIRKIVESHLSSTPCRFLADVYLGLSSQKFFFVYLAASAQDSAEGWCKTRYSKYLTLDWKMREENPSNKEKYSAIIATENII</sequence>